<name>D4BEA5_9ENTR</name>
<feature type="transmembrane region" description="Helical" evidence="1">
    <location>
        <begin position="20"/>
        <end position="45"/>
    </location>
</feature>
<keyword evidence="1" id="KW-0812">Transmembrane</keyword>
<comment type="caution">
    <text evidence="2">The sequence shown here is derived from an EMBL/GenBank/DDBJ whole genome shotgun (WGS) entry which is preliminary data.</text>
</comment>
<sequence>MAIILLRTDKSRLWEEGPVVVAAGIFFAVGLPGDIAVFVTAHALFAGPQWEWFTAQIEVRELFAAAVDMIVWVSGQTQPDAVVAAFLVMKVELQTPLFVGGDVQRGVDGIATAEIYPPAVRRLANRGVGQRNFLIELIFNTEVAAEHINVGNASADPQARGLCAVT</sequence>
<gene>
    <name evidence="2" type="ORF">CIT292_08838</name>
</gene>
<keyword evidence="1" id="KW-0472">Membrane</keyword>
<evidence type="ECO:0000256" key="1">
    <source>
        <dbReference type="SAM" id="Phobius"/>
    </source>
</evidence>
<dbReference type="HOGENOM" id="CLU_1599813_0_0_6"/>
<organism evidence="2 3">
    <name type="scientific">Citrobacter youngae ATCC 29220</name>
    <dbReference type="NCBI Taxonomy" id="500640"/>
    <lineage>
        <taxon>Bacteria</taxon>
        <taxon>Pseudomonadati</taxon>
        <taxon>Pseudomonadota</taxon>
        <taxon>Gammaproteobacteria</taxon>
        <taxon>Enterobacterales</taxon>
        <taxon>Enterobacteriaceae</taxon>
        <taxon>Citrobacter</taxon>
        <taxon>Citrobacter freundii complex</taxon>
    </lineage>
</organism>
<proteinExistence type="predicted"/>
<accession>D4BEA5</accession>
<evidence type="ECO:0000313" key="3">
    <source>
        <dbReference type="Proteomes" id="UP000003880"/>
    </source>
</evidence>
<keyword evidence="1" id="KW-1133">Transmembrane helix</keyword>
<evidence type="ECO:0000313" key="2">
    <source>
        <dbReference type="EMBL" id="EFE07655.1"/>
    </source>
</evidence>
<dbReference type="AlphaFoldDB" id="D4BEA5"/>
<dbReference type="Proteomes" id="UP000003880">
    <property type="component" value="Unassembled WGS sequence"/>
</dbReference>
<reference evidence="2 3" key="1">
    <citation type="submission" date="2010-02" db="EMBL/GenBank/DDBJ databases">
        <authorList>
            <person name="Weinstock G."/>
            <person name="Sodergren E."/>
            <person name="Clifton S."/>
            <person name="Fulton L."/>
            <person name="Fulton B."/>
            <person name="Courtney L."/>
            <person name="Fronick C."/>
            <person name="Harrison M."/>
            <person name="Strong C."/>
            <person name="Farmer C."/>
            <person name="Delahaunty K."/>
            <person name="Markovic C."/>
            <person name="Hall O."/>
            <person name="Minx P."/>
            <person name="Tomlinson C."/>
            <person name="Mitreva M."/>
            <person name="Nelson J."/>
            <person name="Hou S."/>
            <person name="Wollam A."/>
            <person name="Pepin K.H."/>
            <person name="Johnson M."/>
            <person name="Bhonagiri V."/>
            <person name="Zhang X."/>
            <person name="Suruliraj S."/>
            <person name="Warren W."/>
            <person name="Chinwalla A."/>
            <person name="Mardis E.R."/>
            <person name="Wilson R.K."/>
        </authorList>
    </citation>
    <scope>NUCLEOTIDE SEQUENCE [LARGE SCALE GENOMIC DNA]</scope>
    <source>
        <strain evidence="2 3">ATCC 29220</strain>
    </source>
</reference>
<dbReference type="EMBL" id="ABWL02000013">
    <property type="protein sequence ID" value="EFE07655.1"/>
    <property type="molecule type" value="Genomic_DNA"/>
</dbReference>
<protein>
    <submittedName>
        <fullName evidence="2">Uncharacterized protein</fullName>
    </submittedName>
</protein>